<protein>
    <recommendedName>
        <fullName evidence="4">YqzM family protein</fullName>
    </recommendedName>
</protein>
<evidence type="ECO:0000313" key="2">
    <source>
        <dbReference type="EMBL" id="EFM09991.1"/>
    </source>
</evidence>
<keyword evidence="1" id="KW-0812">Transmembrane</keyword>
<keyword evidence="1" id="KW-1133">Transmembrane helix</keyword>
<evidence type="ECO:0008006" key="4">
    <source>
        <dbReference type="Google" id="ProtNLM"/>
    </source>
</evidence>
<accession>E0IBB1</accession>
<evidence type="ECO:0000256" key="1">
    <source>
        <dbReference type="SAM" id="Phobius"/>
    </source>
</evidence>
<dbReference type="eggNOG" id="ENOG5033CV0">
    <property type="taxonomic scope" value="Bacteria"/>
</dbReference>
<feature type="transmembrane region" description="Helical" evidence="1">
    <location>
        <begin position="26"/>
        <end position="50"/>
    </location>
</feature>
<reference evidence="2 3" key="1">
    <citation type="submission" date="2010-07" db="EMBL/GenBank/DDBJ databases">
        <title>The draft genome of Paenibacillus curdlanolyticus YK9.</title>
        <authorList>
            <consortium name="US DOE Joint Genome Institute (JGI-PGF)"/>
            <person name="Lucas S."/>
            <person name="Copeland A."/>
            <person name="Lapidus A."/>
            <person name="Cheng J.-F."/>
            <person name="Bruce D."/>
            <person name="Goodwin L."/>
            <person name="Pitluck S."/>
            <person name="Land M.L."/>
            <person name="Hauser L."/>
            <person name="Chang Y.-J."/>
            <person name="Jeffries C."/>
            <person name="Anderson I.J."/>
            <person name="Johnson E."/>
            <person name="Loganathan U."/>
            <person name="Mulhopadhyay B."/>
            <person name="Kyrpides N."/>
            <person name="Woyke T.J."/>
        </authorList>
    </citation>
    <scope>NUCLEOTIDE SEQUENCE [LARGE SCALE GENOMIC DNA]</scope>
    <source>
        <strain evidence="2 3">YK9</strain>
    </source>
</reference>
<dbReference type="Proteomes" id="UP000005387">
    <property type="component" value="Unassembled WGS sequence"/>
</dbReference>
<gene>
    <name evidence="2" type="ORF">PaecuDRAFT_2950</name>
</gene>
<sequence>MNNAQYTAEDPRAHVNEEPRDDMQDVMFGFGGMLGFMTIVFAAMVIIKFVQS</sequence>
<dbReference type="EMBL" id="AEDD01000008">
    <property type="protein sequence ID" value="EFM09991.1"/>
    <property type="molecule type" value="Genomic_DNA"/>
</dbReference>
<organism evidence="2 3">
    <name type="scientific">Paenibacillus curdlanolyticus YK9</name>
    <dbReference type="NCBI Taxonomy" id="717606"/>
    <lineage>
        <taxon>Bacteria</taxon>
        <taxon>Bacillati</taxon>
        <taxon>Bacillota</taxon>
        <taxon>Bacilli</taxon>
        <taxon>Bacillales</taxon>
        <taxon>Paenibacillaceae</taxon>
        <taxon>Paenibacillus</taxon>
    </lineage>
</organism>
<keyword evidence="3" id="KW-1185">Reference proteome</keyword>
<proteinExistence type="predicted"/>
<dbReference type="RefSeq" id="WP_006038938.1">
    <property type="nucleotide sequence ID" value="NZ_AEDD01000008.1"/>
</dbReference>
<dbReference type="AlphaFoldDB" id="E0IBB1"/>
<keyword evidence="1" id="KW-0472">Membrane</keyword>
<evidence type="ECO:0000313" key="3">
    <source>
        <dbReference type="Proteomes" id="UP000005387"/>
    </source>
</evidence>
<name>E0IBB1_9BACL</name>